<protein>
    <submittedName>
        <fullName evidence="2">Uncharacterized protein</fullName>
    </submittedName>
</protein>
<gene>
    <name evidence="2" type="ORF">L914_04193</name>
</gene>
<keyword evidence="1" id="KW-0175">Coiled coil</keyword>
<name>W2NTU2_PHYNI</name>
<proteinExistence type="predicted"/>
<reference evidence="2" key="1">
    <citation type="submission" date="2013-11" db="EMBL/GenBank/DDBJ databases">
        <title>The Genome Sequence of Phytophthora parasitica IAC_01/95.</title>
        <authorList>
            <consortium name="The Broad Institute Genomics Platform"/>
            <person name="Russ C."/>
            <person name="Tyler B."/>
            <person name="Panabieres F."/>
            <person name="Shan W."/>
            <person name="Tripathy S."/>
            <person name="Grunwald N."/>
            <person name="Machado M."/>
            <person name="Johnson C.S."/>
            <person name="Arredondo F."/>
            <person name="Hong C."/>
            <person name="Coffey M."/>
            <person name="Young S.K."/>
            <person name="Zeng Q."/>
            <person name="Gargeya S."/>
            <person name="Fitzgerald M."/>
            <person name="Abouelleil A."/>
            <person name="Alvarado L."/>
            <person name="Chapman S.B."/>
            <person name="Gainer-Dewar J."/>
            <person name="Goldberg J."/>
            <person name="Griggs A."/>
            <person name="Gujja S."/>
            <person name="Hansen M."/>
            <person name="Howarth C."/>
            <person name="Imamovic A."/>
            <person name="Ireland A."/>
            <person name="Larimer J."/>
            <person name="McCowan C."/>
            <person name="Murphy C."/>
            <person name="Pearson M."/>
            <person name="Poon T.W."/>
            <person name="Priest M."/>
            <person name="Roberts A."/>
            <person name="Saif S."/>
            <person name="Shea T."/>
            <person name="Sykes S."/>
            <person name="Wortman J."/>
            <person name="Nusbaum C."/>
            <person name="Birren B."/>
        </authorList>
    </citation>
    <scope>NUCLEOTIDE SEQUENCE [LARGE SCALE GENOMIC DNA]</scope>
    <source>
        <strain evidence="2">IAC_01/95</strain>
    </source>
</reference>
<organism evidence="2">
    <name type="scientific">Phytophthora nicotianae</name>
    <name type="common">Potato buckeye rot agent</name>
    <name type="synonym">Phytophthora parasitica</name>
    <dbReference type="NCBI Taxonomy" id="4792"/>
    <lineage>
        <taxon>Eukaryota</taxon>
        <taxon>Sar</taxon>
        <taxon>Stramenopiles</taxon>
        <taxon>Oomycota</taxon>
        <taxon>Peronosporomycetes</taxon>
        <taxon>Peronosporales</taxon>
        <taxon>Peronosporaceae</taxon>
        <taxon>Phytophthora</taxon>
    </lineage>
</organism>
<dbReference type="VEuPathDB" id="FungiDB:PPTG_24681"/>
<dbReference type="Proteomes" id="UP000054532">
    <property type="component" value="Unassembled WGS sequence"/>
</dbReference>
<evidence type="ECO:0000313" key="2">
    <source>
        <dbReference type="EMBL" id="ETM52102.1"/>
    </source>
</evidence>
<sequence length="89" mass="10858">MEQKLEQKMRLEDERKDLLERLRKNQEALNVLELETWSMQIPQQQELTRVAQQASDKQLAIRMAEEEEMQLKLLQEYEKAQEEEPWTWA</sequence>
<dbReference type="AlphaFoldDB" id="W2NTU2"/>
<dbReference type="EMBL" id="KI691679">
    <property type="protein sequence ID" value="ETM52102.1"/>
    <property type="molecule type" value="Genomic_DNA"/>
</dbReference>
<accession>W2NTU2</accession>
<feature type="coiled-coil region" evidence="1">
    <location>
        <begin position="1"/>
        <end position="35"/>
    </location>
</feature>
<evidence type="ECO:0000256" key="1">
    <source>
        <dbReference type="SAM" id="Coils"/>
    </source>
</evidence>